<dbReference type="AlphaFoldDB" id="A0A919DW68"/>
<feature type="transmembrane region" description="Helical" evidence="2">
    <location>
        <begin position="153"/>
        <end position="172"/>
    </location>
</feature>
<feature type="transmembrane region" description="Helical" evidence="2">
    <location>
        <begin position="71"/>
        <end position="92"/>
    </location>
</feature>
<feature type="transmembrane region" description="Helical" evidence="2">
    <location>
        <begin position="104"/>
        <end position="126"/>
    </location>
</feature>
<dbReference type="Proteomes" id="UP000630718">
    <property type="component" value="Unassembled WGS sequence"/>
</dbReference>
<feature type="compositionally biased region" description="Gly residues" evidence="1">
    <location>
        <begin position="330"/>
        <end position="372"/>
    </location>
</feature>
<feature type="compositionally biased region" description="Low complexity" evidence="1">
    <location>
        <begin position="319"/>
        <end position="329"/>
    </location>
</feature>
<proteinExistence type="predicted"/>
<accession>A0A919DW68</accession>
<feature type="region of interest" description="Disordered" evidence="1">
    <location>
        <begin position="308"/>
        <end position="393"/>
    </location>
</feature>
<keyword evidence="2" id="KW-0812">Transmembrane</keyword>
<feature type="transmembrane region" description="Helical" evidence="2">
    <location>
        <begin position="253"/>
        <end position="274"/>
    </location>
</feature>
<gene>
    <name evidence="3" type="ORF">GCM10018772_05640</name>
</gene>
<reference evidence="3" key="2">
    <citation type="submission" date="2020-09" db="EMBL/GenBank/DDBJ databases">
        <authorList>
            <person name="Sun Q."/>
            <person name="Ohkuma M."/>
        </authorList>
    </citation>
    <scope>NUCLEOTIDE SEQUENCE</scope>
    <source>
        <strain evidence="3">JCM 4477</strain>
    </source>
</reference>
<evidence type="ECO:0000313" key="3">
    <source>
        <dbReference type="EMBL" id="GHE85295.1"/>
    </source>
</evidence>
<comment type="caution">
    <text evidence="3">The sequence shown here is derived from an EMBL/GenBank/DDBJ whole genome shotgun (WGS) entry which is preliminary data.</text>
</comment>
<feature type="compositionally biased region" description="Gly residues" evidence="1">
    <location>
        <begin position="308"/>
        <end position="318"/>
    </location>
</feature>
<organism evidence="3 4">
    <name type="scientific">Streptomyces fumanus</name>
    <dbReference type="NCBI Taxonomy" id="67302"/>
    <lineage>
        <taxon>Bacteria</taxon>
        <taxon>Bacillati</taxon>
        <taxon>Actinomycetota</taxon>
        <taxon>Actinomycetes</taxon>
        <taxon>Kitasatosporales</taxon>
        <taxon>Streptomycetaceae</taxon>
        <taxon>Streptomyces</taxon>
    </lineage>
</organism>
<reference evidence="3" key="1">
    <citation type="journal article" date="2014" name="Int. J. Syst. Evol. Microbiol.">
        <title>Complete genome sequence of Corynebacterium casei LMG S-19264T (=DSM 44701T), isolated from a smear-ripened cheese.</title>
        <authorList>
            <consortium name="US DOE Joint Genome Institute (JGI-PGF)"/>
            <person name="Walter F."/>
            <person name="Albersmeier A."/>
            <person name="Kalinowski J."/>
            <person name="Ruckert C."/>
        </authorList>
    </citation>
    <scope>NUCLEOTIDE SEQUENCE</scope>
    <source>
        <strain evidence="3">JCM 4477</strain>
    </source>
</reference>
<dbReference type="RefSeq" id="WP_190202447.1">
    <property type="nucleotide sequence ID" value="NZ_BNBI01000001.1"/>
</dbReference>
<feature type="transmembrane region" description="Helical" evidence="2">
    <location>
        <begin position="28"/>
        <end position="51"/>
    </location>
</feature>
<sequence>MGSCSTGNPFLDAVLGFFQFLFDPVGTIIGLIAKAILAAAVSVFASLTFQVPTLPRLSEESTAGKINGETQWIVVYLAVGSLLFAAVRMAIERRSNAGITALKGIVRVLVVSTAATTVVGVAATVADDYSQYLIGLGAKNLLQDVGSCSDSGIAGNFLLLILGFLLLIAAIIQTILMYIRLGVMIILLGTLPVAAAASMTDWGGGWWRKHIGWLIAWLLYKPAAGLVMYAGSVMINTSDDAGITDGGTASERIAGIGVLLLSAVALPALLKLVVPATAALGGASAHSGAMDQVGGALATGARSLGGRIGGSGSGGDSGSAGRAGPSGASGSAGGSGSSGSSGAGGANGAAGASGGGGRTGPGGAAGGSTGGGAEERAGAGAASGGGRAAAAAGGPTGAAAAAAIGAAVSAARFVGKTASGALDGADGEQGHNGSHPRH</sequence>
<evidence type="ECO:0000256" key="1">
    <source>
        <dbReference type="SAM" id="MobiDB-lite"/>
    </source>
</evidence>
<keyword evidence="2" id="KW-1133">Transmembrane helix</keyword>
<protein>
    <submittedName>
        <fullName evidence="3">Uncharacterized protein</fullName>
    </submittedName>
</protein>
<evidence type="ECO:0000256" key="2">
    <source>
        <dbReference type="SAM" id="Phobius"/>
    </source>
</evidence>
<name>A0A919DW68_9ACTN</name>
<keyword evidence="4" id="KW-1185">Reference proteome</keyword>
<evidence type="ECO:0000313" key="4">
    <source>
        <dbReference type="Proteomes" id="UP000630718"/>
    </source>
</evidence>
<keyword evidence="2" id="KW-0472">Membrane</keyword>
<feature type="transmembrane region" description="Helical" evidence="2">
    <location>
        <begin position="211"/>
        <end position="232"/>
    </location>
</feature>
<feature type="transmembrane region" description="Helical" evidence="2">
    <location>
        <begin position="179"/>
        <end position="199"/>
    </location>
</feature>
<dbReference type="EMBL" id="BNBI01000001">
    <property type="protein sequence ID" value="GHE85295.1"/>
    <property type="molecule type" value="Genomic_DNA"/>
</dbReference>